<proteinExistence type="predicted"/>
<evidence type="ECO:0000313" key="1">
    <source>
        <dbReference type="EMBL" id="GAG95329.1"/>
    </source>
</evidence>
<name>X1BHC1_9ZZZZ</name>
<comment type="caution">
    <text evidence="1">The sequence shown here is derived from an EMBL/GenBank/DDBJ whole genome shotgun (WGS) entry which is preliminary data.</text>
</comment>
<sequence>DLFVTLGKKIESEYEGIKEVEAMEREFDEIYPVGYFGDLEIRHEEFIKFLDSTKKRS</sequence>
<dbReference type="EMBL" id="BART01023668">
    <property type="protein sequence ID" value="GAG95329.1"/>
    <property type="molecule type" value="Genomic_DNA"/>
</dbReference>
<reference evidence="1" key="1">
    <citation type="journal article" date="2014" name="Front. Microbiol.">
        <title>High frequency of phylogenetically diverse reductive dehalogenase-homologous genes in deep subseafloor sedimentary metagenomes.</title>
        <authorList>
            <person name="Kawai M."/>
            <person name="Futagami T."/>
            <person name="Toyoda A."/>
            <person name="Takaki Y."/>
            <person name="Nishi S."/>
            <person name="Hori S."/>
            <person name="Arai W."/>
            <person name="Tsubouchi T."/>
            <person name="Morono Y."/>
            <person name="Uchiyama I."/>
            <person name="Ito T."/>
            <person name="Fujiyama A."/>
            <person name="Inagaki F."/>
            <person name="Takami H."/>
        </authorList>
    </citation>
    <scope>NUCLEOTIDE SEQUENCE</scope>
    <source>
        <strain evidence="1">Expedition CK06-06</strain>
    </source>
</reference>
<protein>
    <submittedName>
        <fullName evidence="1">Uncharacterized protein</fullName>
    </submittedName>
</protein>
<dbReference type="AlphaFoldDB" id="X1BHC1"/>
<gene>
    <name evidence="1" type="ORF">S01H4_42995</name>
</gene>
<organism evidence="1">
    <name type="scientific">marine sediment metagenome</name>
    <dbReference type="NCBI Taxonomy" id="412755"/>
    <lineage>
        <taxon>unclassified sequences</taxon>
        <taxon>metagenomes</taxon>
        <taxon>ecological metagenomes</taxon>
    </lineage>
</organism>
<accession>X1BHC1</accession>
<feature type="non-terminal residue" evidence="1">
    <location>
        <position position="1"/>
    </location>
</feature>